<dbReference type="Proteomes" id="UP000051952">
    <property type="component" value="Unassembled WGS sequence"/>
</dbReference>
<reference evidence="3" key="1">
    <citation type="submission" date="2015-09" db="EMBL/GenBank/DDBJ databases">
        <authorList>
            <consortium name="Pathogen Informatics"/>
        </authorList>
    </citation>
    <scope>NUCLEOTIDE SEQUENCE [LARGE SCALE GENOMIC DNA]</scope>
    <source>
        <strain evidence="3">Lake Konstanz</strain>
    </source>
</reference>
<protein>
    <submittedName>
        <fullName evidence="2">Uncharacterized protein</fullName>
    </submittedName>
</protein>
<accession>A0A0S4JHC3</accession>
<keyword evidence="3" id="KW-1185">Reference proteome</keyword>
<feature type="region of interest" description="Disordered" evidence="1">
    <location>
        <begin position="199"/>
        <end position="228"/>
    </location>
</feature>
<evidence type="ECO:0000313" key="3">
    <source>
        <dbReference type="Proteomes" id="UP000051952"/>
    </source>
</evidence>
<name>A0A0S4JHC3_BODSA</name>
<dbReference type="AlphaFoldDB" id="A0A0S4JHC3"/>
<organism evidence="2 3">
    <name type="scientific">Bodo saltans</name>
    <name type="common">Flagellated protozoan</name>
    <dbReference type="NCBI Taxonomy" id="75058"/>
    <lineage>
        <taxon>Eukaryota</taxon>
        <taxon>Discoba</taxon>
        <taxon>Euglenozoa</taxon>
        <taxon>Kinetoplastea</taxon>
        <taxon>Metakinetoplastina</taxon>
        <taxon>Eubodonida</taxon>
        <taxon>Bodonidae</taxon>
        <taxon>Bodo</taxon>
    </lineage>
</organism>
<dbReference type="VEuPathDB" id="TriTrypDB:BSAL_12025"/>
<dbReference type="EMBL" id="CYKH01001592">
    <property type="protein sequence ID" value="CUG87790.1"/>
    <property type="molecule type" value="Genomic_DNA"/>
</dbReference>
<gene>
    <name evidence="2" type="ORF">BSAL_12025</name>
</gene>
<sequence>MVASCSMMAVYHRQDDDLLSHELLEAGQIATATTACVLLVWCVFSGLSDVRFWLNRTLAIRSIWGNDEDLWWRNCIRVPVSSMLQQNVTDDEDDDDLKDEADGPITKAVKGEEHDVQARSLRFPSAPPTQQQRPLNIFTDDLDGLPYDDIDEDDGNLILMQYVAAPPRETRGVRLPSGHEWAALRAVEPGMLDAQLMGRRQDSPAASSYDPNTNLANEGGKDAYDDRDDASDDVVVDYADVEFLGGNINANAQLLEMLTDSCTM</sequence>
<feature type="compositionally biased region" description="Polar residues" evidence="1">
    <location>
        <begin position="204"/>
        <end position="216"/>
    </location>
</feature>
<proteinExistence type="predicted"/>
<evidence type="ECO:0000313" key="2">
    <source>
        <dbReference type="EMBL" id="CUG87790.1"/>
    </source>
</evidence>
<evidence type="ECO:0000256" key="1">
    <source>
        <dbReference type="SAM" id="MobiDB-lite"/>
    </source>
</evidence>